<comment type="caution">
    <text evidence="3">The sequence shown here is derived from an EMBL/GenBank/DDBJ whole genome shotgun (WGS) entry which is preliminary data.</text>
</comment>
<evidence type="ECO:0000256" key="1">
    <source>
        <dbReference type="SAM" id="MobiDB-lite"/>
    </source>
</evidence>
<feature type="region of interest" description="Disordered" evidence="1">
    <location>
        <begin position="110"/>
        <end position="166"/>
    </location>
</feature>
<gene>
    <name evidence="3" type="ORF">TWF730_009160</name>
</gene>
<dbReference type="AlphaFoldDB" id="A0AAV9UZU0"/>
<protein>
    <submittedName>
        <fullName evidence="3">Uncharacterized protein</fullName>
    </submittedName>
</protein>
<evidence type="ECO:0000256" key="2">
    <source>
        <dbReference type="SAM" id="SignalP"/>
    </source>
</evidence>
<keyword evidence="2" id="KW-0732">Signal</keyword>
<dbReference type="Proteomes" id="UP001373714">
    <property type="component" value="Unassembled WGS sequence"/>
</dbReference>
<name>A0AAV9UZU0_9PEZI</name>
<sequence>MHLPSVLVGAVSFASIALAAPQLPLTTPAPACPYTKTHKWTFNLTPVVKEYSAYATKYVTIDCHGCSEVVEQSLFIKPGGGYTTKAKHTRTIKAQPDVTGTKRVLVCRTGTPTAGERAKEAKPMPKKLSWGAARKEAASKEKEAASKEKEEASKEKEAAPKEKETR</sequence>
<keyword evidence="4" id="KW-1185">Reference proteome</keyword>
<feature type="signal peptide" evidence="2">
    <location>
        <begin position="1"/>
        <end position="19"/>
    </location>
</feature>
<feature type="chain" id="PRO_5043530262" evidence="2">
    <location>
        <begin position="20"/>
        <end position="166"/>
    </location>
</feature>
<evidence type="ECO:0000313" key="4">
    <source>
        <dbReference type="Proteomes" id="UP001373714"/>
    </source>
</evidence>
<feature type="compositionally biased region" description="Basic and acidic residues" evidence="1">
    <location>
        <begin position="133"/>
        <end position="166"/>
    </location>
</feature>
<reference evidence="3 4" key="1">
    <citation type="submission" date="2019-10" db="EMBL/GenBank/DDBJ databases">
        <authorList>
            <person name="Palmer J.M."/>
        </authorList>
    </citation>
    <scope>NUCLEOTIDE SEQUENCE [LARGE SCALE GENOMIC DNA]</scope>
    <source>
        <strain evidence="3 4">TWF730</strain>
    </source>
</reference>
<dbReference type="EMBL" id="JAVHNS010000006">
    <property type="protein sequence ID" value="KAK6352330.1"/>
    <property type="molecule type" value="Genomic_DNA"/>
</dbReference>
<accession>A0AAV9UZU0</accession>
<evidence type="ECO:0000313" key="3">
    <source>
        <dbReference type="EMBL" id="KAK6352330.1"/>
    </source>
</evidence>
<organism evidence="3 4">
    <name type="scientific">Orbilia blumenaviensis</name>
    <dbReference type="NCBI Taxonomy" id="1796055"/>
    <lineage>
        <taxon>Eukaryota</taxon>
        <taxon>Fungi</taxon>
        <taxon>Dikarya</taxon>
        <taxon>Ascomycota</taxon>
        <taxon>Pezizomycotina</taxon>
        <taxon>Orbiliomycetes</taxon>
        <taxon>Orbiliales</taxon>
        <taxon>Orbiliaceae</taxon>
        <taxon>Orbilia</taxon>
    </lineage>
</organism>
<proteinExistence type="predicted"/>